<proteinExistence type="predicted"/>
<comment type="caution">
    <text evidence="1">The sequence shown here is derived from an EMBL/GenBank/DDBJ whole genome shotgun (WGS) entry which is preliminary data.</text>
</comment>
<dbReference type="Proteomes" id="UP000315496">
    <property type="component" value="Chromosome 1"/>
</dbReference>
<gene>
    <name evidence="1" type="ORF">GMRT_13011</name>
</gene>
<dbReference type="OrthoDB" id="10249469at2759"/>
<organism evidence="1 2">
    <name type="scientific">Giardia muris</name>
    <dbReference type="NCBI Taxonomy" id="5742"/>
    <lineage>
        <taxon>Eukaryota</taxon>
        <taxon>Metamonada</taxon>
        <taxon>Diplomonadida</taxon>
        <taxon>Hexamitidae</taxon>
        <taxon>Giardiinae</taxon>
        <taxon>Giardia</taxon>
    </lineage>
</organism>
<name>A0A4Z1SWV8_GIAMU</name>
<sequence length="311" mass="35676">MKSSFSTVSSYSDHKFTVKEAPTTIRDSLRLTNAVEDPGYMSLSLVSENKVDDLMFTSKLFQDHMVSDFKPKFSHADSSEIMITLNNLKNDILSTKNIRELESTDLRSEVTKQFAARRAELVSHLNASLRPLIDEIFSMEQRLKAFDAENADFVGKTKQYKSTFRSEVHSRIRAGQSKLDALRHGLQTEINSLEAIIEREFAQAANRLNQEVSNFKESFDASERNIKLQKKHVISAMNDKIKSFADAVTKYIPLLRKNSEERRFNQMMMQKNLAEIMTILSDNSEHFGDYCFSDLVPDTRIFDAIMTTRVD</sequence>
<reference evidence="1 2" key="1">
    <citation type="submission" date="2019-05" db="EMBL/GenBank/DDBJ databases">
        <title>The compact genome of Giardia muris reveals important steps in the evolution of intestinal protozoan parasites.</title>
        <authorList>
            <person name="Xu F."/>
            <person name="Jimenez-Gonzalez A."/>
            <person name="Einarsson E."/>
            <person name="Astvaldsson A."/>
            <person name="Peirasmaki D."/>
            <person name="Eckmann L."/>
            <person name="Andersson J.O."/>
            <person name="Svard S.G."/>
            <person name="Jerlstrom-Hultqvist J."/>
        </authorList>
    </citation>
    <scope>NUCLEOTIDE SEQUENCE [LARGE SCALE GENOMIC DNA]</scope>
    <source>
        <strain evidence="1 2">Roberts-Thomson</strain>
    </source>
</reference>
<accession>A0A4Z1SWV8</accession>
<evidence type="ECO:0000313" key="2">
    <source>
        <dbReference type="Proteomes" id="UP000315496"/>
    </source>
</evidence>
<evidence type="ECO:0000313" key="1">
    <source>
        <dbReference type="EMBL" id="TNJ30292.1"/>
    </source>
</evidence>
<dbReference type="EMBL" id="VDLU01000001">
    <property type="protein sequence ID" value="TNJ30292.1"/>
    <property type="molecule type" value="Genomic_DNA"/>
</dbReference>
<dbReference type="AlphaFoldDB" id="A0A4Z1SWV8"/>
<keyword evidence="2" id="KW-1185">Reference proteome</keyword>
<dbReference type="VEuPathDB" id="GiardiaDB:GMRT_13011"/>
<protein>
    <submittedName>
        <fullName evidence="1">Gamma giardin</fullName>
    </submittedName>
</protein>